<dbReference type="HOGENOM" id="CLU_055175_0_0_1"/>
<proteinExistence type="predicted"/>
<name>J6ENI6_TRIAS</name>
<gene>
    <name evidence="2" type="ORF">A1Q1_05596</name>
</gene>
<evidence type="ECO:0000259" key="1">
    <source>
        <dbReference type="PROSITE" id="PS50181"/>
    </source>
</evidence>
<dbReference type="AlphaFoldDB" id="J6ENI6"/>
<dbReference type="KEGG" id="tasa:A1Q1_05596"/>
<comment type="caution">
    <text evidence="2">The sequence shown here is derived from an EMBL/GenBank/DDBJ whole genome shotgun (WGS) entry which is preliminary data.</text>
</comment>
<dbReference type="RefSeq" id="XP_014176280.1">
    <property type="nucleotide sequence ID" value="XM_014320805.1"/>
</dbReference>
<evidence type="ECO:0000313" key="2">
    <source>
        <dbReference type="EMBL" id="EJT45924.1"/>
    </source>
</evidence>
<dbReference type="VEuPathDB" id="FungiDB:A1Q1_05596"/>
<dbReference type="Pfam" id="PF12937">
    <property type="entry name" value="F-box-like"/>
    <property type="match status" value="1"/>
</dbReference>
<dbReference type="PROSITE" id="PS50181">
    <property type="entry name" value="FBOX"/>
    <property type="match status" value="1"/>
</dbReference>
<dbReference type="Proteomes" id="UP000002748">
    <property type="component" value="Unassembled WGS sequence"/>
</dbReference>
<protein>
    <recommendedName>
        <fullName evidence="1">F-box domain-containing protein</fullName>
    </recommendedName>
</protein>
<evidence type="ECO:0000313" key="3">
    <source>
        <dbReference type="Proteomes" id="UP000002748"/>
    </source>
</evidence>
<dbReference type="SUPFAM" id="SSF81383">
    <property type="entry name" value="F-box domain"/>
    <property type="match status" value="1"/>
</dbReference>
<organism evidence="2 3">
    <name type="scientific">Trichosporon asahii var. asahii (strain ATCC 90039 / CBS 2479 / JCM 2466 / KCTC 7840 / NBRC 103889/ NCYC 2677 / UAMH 7654)</name>
    <name type="common">Yeast</name>
    <dbReference type="NCBI Taxonomy" id="1186058"/>
    <lineage>
        <taxon>Eukaryota</taxon>
        <taxon>Fungi</taxon>
        <taxon>Dikarya</taxon>
        <taxon>Basidiomycota</taxon>
        <taxon>Agaricomycotina</taxon>
        <taxon>Tremellomycetes</taxon>
        <taxon>Trichosporonales</taxon>
        <taxon>Trichosporonaceae</taxon>
        <taxon>Trichosporon</taxon>
    </lineage>
</organism>
<dbReference type="Gene3D" id="1.20.1280.50">
    <property type="match status" value="1"/>
</dbReference>
<dbReference type="InterPro" id="IPR036047">
    <property type="entry name" value="F-box-like_dom_sf"/>
</dbReference>
<dbReference type="InterPro" id="IPR001810">
    <property type="entry name" value="F-box_dom"/>
</dbReference>
<sequence length="427" mass="47505">MAADFPLPNELLVVIFKHLDGGSLRTLSRVNRRFAHVLQQERLLYRHGVFSSFGLRFPGALKPTPFLALPELGITPVSPLNGRKVFEEIQRLEVRPHSPDKCVMFDLMWPRGTAHTSAQAVIYDEGAWCLPVLCIELLTPDPTAPSPQAQGRQVEGGLSTLLHVVTDEVNDKDLPTHRALKYSDSPPASRDDGTYWSDMVGCRYIDHFIVNEPSVMIDKIVVRNAPAVLYHQSPSTLLLPRYFFAAEQCVLVINSAGLWKDKPRACCVGPLPDLPHSVFGLGPQPRGTPEIVIVFWTGDPEARWVPPCSHFSDPTQAIDSLFHKCSAMDKIWEGMKTTIDSVPPRYACKVTLVNTDAIMSLATPQTHSMSLVEAYLRSRFPSMFNAAISGYPPPVFRTMQEWIEDGHADDVFTPEELAPFKAKVPGV</sequence>
<accession>J6ENI6</accession>
<dbReference type="EMBL" id="ALBS01000317">
    <property type="protein sequence ID" value="EJT45924.1"/>
    <property type="molecule type" value="Genomic_DNA"/>
</dbReference>
<dbReference type="GeneID" id="25989108"/>
<feature type="domain" description="F-box" evidence="1">
    <location>
        <begin position="7"/>
        <end position="47"/>
    </location>
</feature>
<dbReference type="SMART" id="SM00256">
    <property type="entry name" value="FBOX"/>
    <property type="match status" value="1"/>
</dbReference>
<dbReference type="CDD" id="cd09917">
    <property type="entry name" value="F-box_SF"/>
    <property type="match status" value="1"/>
</dbReference>
<reference evidence="2 3" key="1">
    <citation type="journal article" date="2012" name="Eukaryot. Cell">
        <title>Draft genome sequence of CBS 2479, the standard type strain of Trichosporon asahii.</title>
        <authorList>
            <person name="Yang R.Y."/>
            <person name="Li H.T."/>
            <person name="Zhu H."/>
            <person name="Zhou G.P."/>
            <person name="Wang M."/>
            <person name="Wang L."/>
        </authorList>
    </citation>
    <scope>NUCLEOTIDE SEQUENCE [LARGE SCALE GENOMIC DNA]</scope>
    <source>
        <strain evidence="3">ATCC 90039 / CBS 2479 / JCM 2466 / KCTC 7840 / NCYC 2677 / UAMH 7654</strain>
    </source>
</reference>